<dbReference type="PANTHER" id="PTHR43798">
    <property type="entry name" value="MONOACYLGLYCEROL LIPASE"/>
    <property type="match status" value="1"/>
</dbReference>
<dbReference type="InterPro" id="IPR050266">
    <property type="entry name" value="AB_hydrolase_sf"/>
</dbReference>
<dbReference type="Pfam" id="PF00561">
    <property type="entry name" value="Abhydrolase_1"/>
    <property type="match status" value="1"/>
</dbReference>
<dbReference type="InterPro" id="IPR000073">
    <property type="entry name" value="AB_hydrolase_1"/>
</dbReference>
<dbReference type="InterPro" id="IPR029058">
    <property type="entry name" value="AB_hydrolase_fold"/>
</dbReference>
<dbReference type="PANTHER" id="PTHR43798:SF27">
    <property type="entry name" value="HYDROLASE ALPHA_BETA HYDROLASE FOLD FAMILY"/>
    <property type="match status" value="1"/>
</dbReference>
<gene>
    <name evidence="2" type="ORF">ACFSCS_01645</name>
</gene>
<keyword evidence="3" id="KW-1185">Reference proteome</keyword>
<comment type="caution">
    <text evidence="2">The sequence shown here is derived from an EMBL/GenBank/DDBJ whole genome shotgun (WGS) entry which is preliminary data.</text>
</comment>
<protein>
    <submittedName>
        <fullName evidence="2">Alpha/beta fold hydrolase</fullName>
    </submittedName>
</protein>
<reference evidence="3" key="1">
    <citation type="journal article" date="2019" name="Int. J. Syst. Evol. Microbiol.">
        <title>The Global Catalogue of Microorganisms (GCM) 10K type strain sequencing project: providing services to taxonomists for standard genome sequencing and annotation.</title>
        <authorList>
            <consortium name="The Broad Institute Genomics Platform"/>
            <consortium name="The Broad Institute Genome Sequencing Center for Infectious Disease"/>
            <person name="Wu L."/>
            <person name="Ma J."/>
        </authorList>
    </citation>
    <scope>NUCLEOTIDE SEQUENCE [LARGE SCALE GENOMIC DNA]</scope>
    <source>
        <strain evidence="3">CAIM 431</strain>
    </source>
</reference>
<feature type="domain" description="AB hydrolase-1" evidence="1">
    <location>
        <begin position="92"/>
        <end position="222"/>
    </location>
</feature>
<accession>A0ABW4RS84</accession>
<dbReference type="GO" id="GO:0016787">
    <property type="term" value="F:hydrolase activity"/>
    <property type="evidence" value="ECO:0007669"/>
    <property type="project" value="UniProtKB-KW"/>
</dbReference>
<name>A0ABW4RS84_9ACTN</name>
<dbReference type="EMBL" id="JBHUFZ010000005">
    <property type="protein sequence ID" value="MFD1888890.1"/>
    <property type="molecule type" value="Genomic_DNA"/>
</dbReference>
<dbReference type="Gene3D" id="3.40.50.1820">
    <property type="entry name" value="alpha/beta hydrolase"/>
    <property type="match status" value="1"/>
</dbReference>
<evidence type="ECO:0000259" key="1">
    <source>
        <dbReference type="Pfam" id="PF00561"/>
    </source>
</evidence>
<dbReference type="Proteomes" id="UP001597326">
    <property type="component" value="Unassembled WGS sequence"/>
</dbReference>
<dbReference type="SUPFAM" id="SSF53474">
    <property type="entry name" value="alpha/beta-Hydrolases"/>
    <property type="match status" value="1"/>
</dbReference>
<evidence type="ECO:0000313" key="2">
    <source>
        <dbReference type="EMBL" id="MFD1888890.1"/>
    </source>
</evidence>
<sequence length="332" mass="35974">MEYKRIARLVWRPVRALLVVAVLLLALVQLVGLFTTQPGVGHWRDRGSQQRYAEARRQTLSGLRAPTRTREVTTSFGTVRVLVWEAPGHGDPVLLVPGRSSGAAMWAENLPDWIGRRTLYAVDPIGDAGHSSQSVPLTGPADQGAWLAETVRALGSGPVHVVGHSFGGSVAAELALSHPSLVRSLSLVEPVAVIRPLPASTYLWATVLALPTPQSWKDRALARIGGTTTEQVQQRSPMSVMIDEASSGYSAALPLPRTFDDQQWRQLTMPLRVDIGLDSELAGGQASVDRLHDLRPEATVTAWPGGTHSLPMEQHERYGAALLGFWAAAEHR</sequence>
<dbReference type="RefSeq" id="WP_343875123.1">
    <property type="nucleotide sequence ID" value="NZ_BAAAIX010000028.1"/>
</dbReference>
<organism evidence="2 3">
    <name type="scientific">Luteococcus peritonei</name>
    <dbReference type="NCBI Taxonomy" id="88874"/>
    <lineage>
        <taxon>Bacteria</taxon>
        <taxon>Bacillati</taxon>
        <taxon>Actinomycetota</taxon>
        <taxon>Actinomycetes</taxon>
        <taxon>Propionibacteriales</taxon>
        <taxon>Propionibacteriaceae</taxon>
        <taxon>Luteococcus</taxon>
    </lineage>
</organism>
<keyword evidence="2" id="KW-0378">Hydrolase</keyword>
<evidence type="ECO:0000313" key="3">
    <source>
        <dbReference type="Proteomes" id="UP001597326"/>
    </source>
</evidence>
<proteinExistence type="predicted"/>